<proteinExistence type="predicted"/>
<evidence type="ECO:0000313" key="4">
    <source>
        <dbReference type="EMBL" id="UPQ80199.1"/>
    </source>
</evidence>
<feature type="signal peptide" evidence="2">
    <location>
        <begin position="1"/>
        <end position="19"/>
    </location>
</feature>
<organism evidence="4 5">
    <name type="scientific">Flavobacterium azooxidireducens</name>
    <dbReference type="NCBI Taxonomy" id="1871076"/>
    <lineage>
        <taxon>Bacteria</taxon>
        <taxon>Pseudomonadati</taxon>
        <taxon>Bacteroidota</taxon>
        <taxon>Flavobacteriia</taxon>
        <taxon>Flavobacteriales</taxon>
        <taxon>Flavobacteriaceae</taxon>
        <taxon>Flavobacterium</taxon>
    </lineage>
</organism>
<dbReference type="InterPro" id="IPR011049">
    <property type="entry name" value="Serralysin-like_metalloprot_C"/>
</dbReference>
<dbReference type="Gene3D" id="2.150.10.10">
    <property type="entry name" value="Serralysin-like metalloprotease, C-terminal"/>
    <property type="match status" value="1"/>
</dbReference>
<feature type="compositionally biased region" description="Basic and acidic residues" evidence="1">
    <location>
        <begin position="992"/>
        <end position="1004"/>
    </location>
</feature>
<keyword evidence="2" id="KW-0732">Signal</keyword>
<sequence>MMKKILPLFLLISSLYVNAQVGVGTTSPAATLDVTATNPTGTATNVDGILIPRISRERAQLMAATPTSTLVYINDVASGSASGTTINVTTVGFYFFNGTIWEKIAAGVSNDWSLIGNSGTSATTNFIGTTDNTDLIFRRNNLRAGRLGLDNTSFGLNSLNPATTGTRNTAIGANVLNVNTTGTRNTAIGENTMFLNTTGGENVAMGAGSLYSNTTGNQNTSIGRNSLTTNTTGSSNTGLGYITLRDNTTGDFNTAVGRASLISNTIGVENVSVGVNSLFANTIGNYNSGFGVQSSRLNTTGSNNTAIGYQSLYSNVTGNNNVTLGNQAGYFETGSNKLYIENSNANADNALIYGEFTTGAKILRTNSQFQIGNPSVATSGYSFPTTRPATVANQILQYNAVGALSFQSPSAALNGFAWLTTGNSGTVASTNFIGTTDAIDFRVRTGNNERFNFTSNGRLRSYNDGDAAQPTYSWNPGTGSTMGMYRIGANILGFSTASTERLRINATGQVIVNSATAFATSTFHTLATGNNDAVVGNATGTGSAVYGQNSGTGEGVYGLSSNANGIGVVGNNTSTGTGVYGQTVGATGAGVFGVANVANGAGSYGTSNGAGGTGVWGNTTGNLGSGVYGQASGTNGTGVYGFANNTGGDGVIGESTVANRYGVWGINDNASGIGVFGSTTGANAFGVRGQSATTATGVLGTNTGTGNGVWGENSGTGVGVRGQSVSTGIGVFGFNNGAGNAVLGNNTGTGRGIEGQSATTGIGVIGFNTGTGVGVQGQSVTTGIGVIGFNTGAGVGVQGQNSSTGEAIVGINTGLTGDGIVGQTPAGSAGFAVFANGDMGASGIKPFYIDHPTDPANKYLRHFALESNEVLNVYRGNVVLDTNGEAIVTLPDYFEDINTNFSYNLTSIGSKSDVYIKDEINNNQFKIAGGLPNQKISWQVYAERNDLYLQQFPEKREVEINKDPNDKGNYLMPELFNQSNEKGIYNKSKKVEAVENKSPLKENTEISTLESTKEKSARSEKKEVQVTDKEKVVEN</sequence>
<feature type="chain" id="PRO_5045543008" description="FHA domain-containing protein" evidence="2">
    <location>
        <begin position="20"/>
        <end position="1035"/>
    </location>
</feature>
<protein>
    <recommendedName>
        <fullName evidence="3">FHA domain-containing protein</fullName>
    </recommendedName>
</protein>
<name>A0ABY4KHA6_9FLAO</name>
<dbReference type="Proteomes" id="UP000830583">
    <property type="component" value="Chromosome"/>
</dbReference>
<gene>
    <name evidence="4" type="ORF">M0M57_05030</name>
</gene>
<feature type="region of interest" description="Disordered" evidence="1">
    <location>
        <begin position="992"/>
        <end position="1035"/>
    </location>
</feature>
<dbReference type="InterPro" id="IPR000253">
    <property type="entry name" value="FHA_dom"/>
</dbReference>
<keyword evidence="5" id="KW-1185">Reference proteome</keyword>
<reference evidence="4" key="1">
    <citation type="submission" date="2022-04" db="EMBL/GenBank/DDBJ databases">
        <title>Consumption of N2O by Flavobacterium azooxidireducens sp. nov. isolated from Decomposing Leaf Litter of Phragmites australis (Cav.).</title>
        <authorList>
            <person name="Behrendt U."/>
            <person name="Spanner T."/>
            <person name="Augustin J."/>
            <person name="Horn M.A."/>
            <person name="Kolb S."/>
            <person name="Ulrich A."/>
        </authorList>
    </citation>
    <scope>NUCLEOTIDE SEQUENCE</scope>
    <source>
        <strain evidence="4">IGB 4-14</strain>
    </source>
</reference>
<accession>A0ABY4KHA6</accession>
<dbReference type="EMBL" id="CP096205">
    <property type="protein sequence ID" value="UPQ80199.1"/>
    <property type="molecule type" value="Genomic_DNA"/>
</dbReference>
<evidence type="ECO:0000256" key="2">
    <source>
        <dbReference type="SAM" id="SignalP"/>
    </source>
</evidence>
<dbReference type="RefSeq" id="WP_248435954.1">
    <property type="nucleotide sequence ID" value="NZ_CP096205.1"/>
</dbReference>
<dbReference type="PROSITE" id="PS50006">
    <property type="entry name" value="FHA_DOMAIN"/>
    <property type="match status" value="1"/>
</dbReference>
<feature type="domain" description="FHA" evidence="3">
    <location>
        <begin position="21"/>
        <end position="91"/>
    </location>
</feature>
<evidence type="ECO:0000256" key="1">
    <source>
        <dbReference type="SAM" id="MobiDB-lite"/>
    </source>
</evidence>
<feature type="compositionally biased region" description="Basic and acidic residues" evidence="1">
    <location>
        <begin position="1011"/>
        <end position="1035"/>
    </location>
</feature>
<evidence type="ECO:0000313" key="5">
    <source>
        <dbReference type="Proteomes" id="UP000830583"/>
    </source>
</evidence>
<evidence type="ECO:0000259" key="3">
    <source>
        <dbReference type="PROSITE" id="PS50006"/>
    </source>
</evidence>